<dbReference type="Proteomes" id="UP000823612">
    <property type="component" value="Unassembled WGS sequence"/>
</dbReference>
<dbReference type="SUPFAM" id="SSF111369">
    <property type="entry name" value="HlyD-like secretion proteins"/>
    <property type="match status" value="1"/>
</dbReference>
<proteinExistence type="inferred from homology"/>
<dbReference type="InterPro" id="IPR058625">
    <property type="entry name" value="MdtA-like_BSH"/>
</dbReference>
<dbReference type="GO" id="GO:0015562">
    <property type="term" value="F:efflux transmembrane transporter activity"/>
    <property type="evidence" value="ECO:0007669"/>
    <property type="project" value="TreeGrafter"/>
</dbReference>
<accession>A0A9D9H1D1</accession>
<dbReference type="NCBIfam" id="TIGR01730">
    <property type="entry name" value="RND_mfp"/>
    <property type="match status" value="1"/>
</dbReference>
<dbReference type="InterPro" id="IPR006143">
    <property type="entry name" value="RND_pump_MFP"/>
</dbReference>
<dbReference type="PANTHER" id="PTHR30469">
    <property type="entry name" value="MULTIDRUG RESISTANCE PROTEIN MDTA"/>
    <property type="match status" value="1"/>
</dbReference>
<reference evidence="3" key="2">
    <citation type="journal article" date="2021" name="PeerJ">
        <title>Extensive microbial diversity within the chicken gut microbiome revealed by metagenomics and culture.</title>
        <authorList>
            <person name="Gilroy R."/>
            <person name="Ravi A."/>
            <person name="Getino M."/>
            <person name="Pursley I."/>
            <person name="Horton D.L."/>
            <person name="Alikhan N.F."/>
            <person name="Baker D."/>
            <person name="Gharbi K."/>
            <person name="Hall N."/>
            <person name="Watson M."/>
            <person name="Adriaenssens E.M."/>
            <person name="Foster-Nyarko E."/>
            <person name="Jarju S."/>
            <person name="Secka A."/>
            <person name="Antonio M."/>
            <person name="Oren A."/>
            <person name="Chaudhuri R.R."/>
            <person name="La Ragione R."/>
            <person name="Hildebrand F."/>
            <person name="Pallen M.J."/>
        </authorList>
    </citation>
    <scope>NUCLEOTIDE SEQUENCE</scope>
    <source>
        <strain evidence="3">2889</strain>
    </source>
</reference>
<evidence type="ECO:0000256" key="1">
    <source>
        <dbReference type="ARBA" id="ARBA00009477"/>
    </source>
</evidence>
<evidence type="ECO:0000313" key="3">
    <source>
        <dbReference type="EMBL" id="MBO8431947.1"/>
    </source>
</evidence>
<gene>
    <name evidence="3" type="ORF">IAB08_01460</name>
</gene>
<comment type="caution">
    <text evidence="3">The sequence shown here is derived from an EMBL/GenBank/DDBJ whole genome shotgun (WGS) entry which is preliminary data.</text>
</comment>
<feature type="domain" description="Multidrug resistance protein MdtA-like barrel-sandwich hybrid" evidence="2">
    <location>
        <begin position="49"/>
        <end position="174"/>
    </location>
</feature>
<dbReference type="Gene3D" id="2.40.420.20">
    <property type="match status" value="1"/>
</dbReference>
<dbReference type="AlphaFoldDB" id="A0A9D9H1D1"/>
<evidence type="ECO:0000259" key="2">
    <source>
        <dbReference type="Pfam" id="PF25917"/>
    </source>
</evidence>
<organism evidence="3 4">
    <name type="scientific">Candidatus Pullibacteroides excrementavium</name>
    <dbReference type="NCBI Taxonomy" id="2840905"/>
    <lineage>
        <taxon>Bacteria</taxon>
        <taxon>Pseudomonadati</taxon>
        <taxon>Bacteroidota</taxon>
        <taxon>Bacteroidia</taxon>
        <taxon>Bacteroidales</taxon>
        <taxon>Candidatus Pullibacteroides</taxon>
    </lineage>
</organism>
<dbReference type="Gene3D" id="2.40.30.170">
    <property type="match status" value="1"/>
</dbReference>
<dbReference type="Gene3D" id="1.10.287.470">
    <property type="entry name" value="Helix hairpin bin"/>
    <property type="match status" value="1"/>
</dbReference>
<dbReference type="PANTHER" id="PTHR30469:SF15">
    <property type="entry name" value="HLYD FAMILY OF SECRETION PROTEINS"/>
    <property type="match status" value="1"/>
</dbReference>
<protein>
    <submittedName>
        <fullName evidence="3">Efflux RND transporter periplasmic adaptor subunit</fullName>
    </submittedName>
</protein>
<dbReference type="Pfam" id="PF25917">
    <property type="entry name" value="BSH_RND"/>
    <property type="match status" value="1"/>
</dbReference>
<sequence length="343" mass="37776">MALLLGLNACQDSHTQTGQPRTVRVIQPQSLSGQEVKSFSGIVQEAHEVSLGFKTAGQIESILVQEGDFVRKGQLLASLDDSDYLLGVEAAQIQYDQLQDEVGRLRKLYESKSVSGNDYQKALAGLEQLGIQLRVNQKKVDYTRLYAPADGYIQSVNFSPSEMVDAGTPLFNLIDMSGMQVLVNIPVDMYNLQDRIDRISCHFLYMPENMDLEMASITPKADNNQLYRMMLTIPDAQGLPLTAGMSVDVDIVLNRPASSALTLPVHCLLQEQDKVYVFILDKEQRVRKTAVSVDHVDDHGQAIVTSGLTPEAQVVSAGVRSIRDGQQVRIQPKVSETNVGGLL</sequence>
<dbReference type="EMBL" id="JADIMZ010000020">
    <property type="protein sequence ID" value="MBO8431947.1"/>
    <property type="molecule type" value="Genomic_DNA"/>
</dbReference>
<dbReference type="GO" id="GO:1990281">
    <property type="term" value="C:efflux pump complex"/>
    <property type="evidence" value="ECO:0007669"/>
    <property type="project" value="TreeGrafter"/>
</dbReference>
<reference evidence="3" key="1">
    <citation type="submission" date="2020-10" db="EMBL/GenBank/DDBJ databases">
        <authorList>
            <person name="Gilroy R."/>
        </authorList>
    </citation>
    <scope>NUCLEOTIDE SEQUENCE</scope>
    <source>
        <strain evidence="3">2889</strain>
    </source>
</reference>
<comment type="similarity">
    <text evidence="1">Belongs to the membrane fusion protein (MFP) (TC 8.A.1) family.</text>
</comment>
<evidence type="ECO:0000313" key="4">
    <source>
        <dbReference type="Proteomes" id="UP000823612"/>
    </source>
</evidence>
<dbReference type="Gene3D" id="2.40.50.100">
    <property type="match status" value="1"/>
</dbReference>
<name>A0A9D9H1D1_9BACT</name>